<dbReference type="AlphaFoldDB" id="A0ABD3J6G4"/>
<dbReference type="InterPro" id="IPR018289">
    <property type="entry name" value="MULE_transposase_dom"/>
</dbReference>
<dbReference type="Pfam" id="PF04434">
    <property type="entry name" value="SWIM"/>
    <property type="match status" value="1"/>
</dbReference>
<sequence length="844" mass="97008">MQKKSRGTFLFPLRTKEREAELQTKEREALDTAHFTHVTRDLEKDFEFMIGMIFASELEAYHKYVAYVIGKGFGVRKSKTRKNDNGEITRRIFVCNCAGYSVNSSDQEKKYERPEVRCGCPAFIKFKVENGVHEVVEYVSEHNHEFIPEHQRQLIRCGRMISNTCKGVLVDMAKAGIGGTMAYKFLANEAGGSQNLGFILRDCQNFLQSERSNLIEGGDCQNLLNHFHSMQIQNPMFFYAQQVDQEGRLTNLFWRDSLSKFDYDCFGDVVVFDTTYRTNKYNLICGPFVGVNHHWKNTLFGCAFLSDETAISFIWLFEVFLKSMGNKAPKTIFTDQDQAMAKAIRTVFPNTQHRLCTWHIGKNANQNIGHLYNKPEFKDKYFSKLMYRCRSEDEFDSTWRKMDEEWGTENNSWLQRLYDLRYKWSSAFGCDIFTCGITSSQRSESTNNVFQKMAAKTSSLVLFVHYYEEQLKHMRETEGQDDYSSRGQPTLHVMHNGILKHAASVYTRAIFKRFYDEFLQIVSQHISSTTFDGLVYEYTLTCKEIQGEHIIKFNPVDFSISCECKLFESKGWLCRHALHVLNANPSISVIPSAYILKRWTKGAKQGYMNDESHEMSAGPSTSNRFSTLMQNAFEVMSLGAQDENTMRIAKKNLNATVAEISSYNSSVAITDGASDDNDNDASLCEMLVLDPIQKKGKGTSYGRLKASSEKKRKKTKKIIPSMPIEKLIPHSTHMETHLSDYSRNANQIQNAFCPGNISGPFHNQMQPSYIMPPGIMNEFFPITNQMQQSYIMPPRIMNGYFPFTSQMVEYHNRFHQNILNQESSNSFQHPKLNELNDSEGGDNA</sequence>
<dbReference type="Pfam" id="PF10551">
    <property type="entry name" value="MULE"/>
    <property type="match status" value="1"/>
</dbReference>
<evidence type="ECO:0000313" key="4">
    <source>
        <dbReference type="EMBL" id="KAL3722064.1"/>
    </source>
</evidence>
<evidence type="ECO:0000256" key="2">
    <source>
        <dbReference type="SAM" id="MobiDB-lite"/>
    </source>
</evidence>
<evidence type="ECO:0000259" key="3">
    <source>
        <dbReference type="PROSITE" id="PS50966"/>
    </source>
</evidence>
<organism evidence="4 5">
    <name type="scientific">Eucalyptus globulus</name>
    <name type="common">Tasmanian blue gum</name>
    <dbReference type="NCBI Taxonomy" id="34317"/>
    <lineage>
        <taxon>Eukaryota</taxon>
        <taxon>Viridiplantae</taxon>
        <taxon>Streptophyta</taxon>
        <taxon>Embryophyta</taxon>
        <taxon>Tracheophyta</taxon>
        <taxon>Spermatophyta</taxon>
        <taxon>Magnoliopsida</taxon>
        <taxon>eudicotyledons</taxon>
        <taxon>Gunneridae</taxon>
        <taxon>Pentapetalae</taxon>
        <taxon>rosids</taxon>
        <taxon>malvids</taxon>
        <taxon>Myrtales</taxon>
        <taxon>Myrtaceae</taxon>
        <taxon>Myrtoideae</taxon>
        <taxon>Eucalypteae</taxon>
        <taxon>Eucalyptus</taxon>
    </lineage>
</organism>
<comment type="caution">
    <text evidence="4">The sequence shown here is derived from an EMBL/GenBank/DDBJ whole genome shotgun (WGS) entry which is preliminary data.</text>
</comment>
<reference evidence="4 5" key="1">
    <citation type="submission" date="2024-11" db="EMBL/GenBank/DDBJ databases">
        <title>Chromosome-level genome assembly of Eucalyptus globulus Labill. provides insights into its genome evolution.</title>
        <authorList>
            <person name="Li X."/>
        </authorList>
    </citation>
    <scope>NUCLEOTIDE SEQUENCE [LARGE SCALE GENOMIC DNA]</scope>
    <source>
        <strain evidence="4">CL2024</strain>
        <tissue evidence="4">Fresh tender leaves</tissue>
    </source>
</reference>
<evidence type="ECO:0000256" key="1">
    <source>
        <dbReference type="PROSITE-ProRule" id="PRU00325"/>
    </source>
</evidence>
<keyword evidence="1" id="KW-0863">Zinc-finger</keyword>
<dbReference type="Pfam" id="PF03101">
    <property type="entry name" value="FAR1"/>
    <property type="match status" value="1"/>
</dbReference>
<protein>
    <recommendedName>
        <fullName evidence="3">SWIM-type domain-containing protein</fullName>
    </recommendedName>
</protein>
<proteinExistence type="predicted"/>
<dbReference type="EMBL" id="JBJKBG010000009">
    <property type="protein sequence ID" value="KAL3722064.1"/>
    <property type="molecule type" value="Genomic_DNA"/>
</dbReference>
<dbReference type="PROSITE" id="PS50966">
    <property type="entry name" value="ZF_SWIM"/>
    <property type="match status" value="1"/>
</dbReference>
<keyword evidence="1" id="KW-0479">Metal-binding</keyword>
<accession>A0ABD3J6G4</accession>
<dbReference type="GO" id="GO:0008270">
    <property type="term" value="F:zinc ion binding"/>
    <property type="evidence" value="ECO:0007669"/>
    <property type="project" value="UniProtKB-KW"/>
</dbReference>
<dbReference type="InterPro" id="IPR004330">
    <property type="entry name" value="FAR1_DNA_bnd_dom"/>
</dbReference>
<name>A0ABD3J6G4_EUCGL</name>
<dbReference type="Proteomes" id="UP001634007">
    <property type="component" value="Unassembled WGS sequence"/>
</dbReference>
<gene>
    <name evidence="4" type="ORF">ACJRO7_034421</name>
</gene>
<keyword evidence="1" id="KW-0862">Zinc</keyword>
<keyword evidence="5" id="KW-1185">Reference proteome</keyword>
<feature type="region of interest" description="Disordered" evidence="2">
    <location>
        <begin position="697"/>
        <end position="716"/>
    </location>
</feature>
<dbReference type="InterPro" id="IPR007527">
    <property type="entry name" value="Znf_SWIM"/>
</dbReference>
<dbReference type="PANTHER" id="PTHR47718">
    <property type="entry name" value="OS01G0519700 PROTEIN"/>
    <property type="match status" value="1"/>
</dbReference>
<feature type="domain" description="SWIM-type" evidence="3">
    <location>
        <begin position="538"/>
        <end position="585"/>
    </location>
</feature>
<feature type="region of interest" description="Disordered" evidence="2">
    <location>
        <begin position="822"/>
        <end position="844"/>
    </location>
</feature>
<dbReference type="PANTHER" id="PTHR47718:SF17">
    <property type="entry name" value="PROTEIN FAR1-RELATED SEQUENCE 5-LIKE"/>
    <property type="match status" value="1"/>
</dbReference>
<evidence type="ECO:0000313" key="5">
    <source>
        <dbReference type="Proteomes" id="UP001634007"/>
    </source>
</evidence>